<dbReference type="KEGG" id="mym:A176_000160"/>
<keyword evidence="2" id="KW-1185">Reference proteome</keyword>
<reference evidence="1 2" key="1">
    <citation type="journal article" date="2016" name="PLoS ONE">
        <title>Complete Genome Sequence and Comparative Genomics of a Novel Myxobacterium Myxococcus hansupus.</title>
        <authorList>
            <person name="Sharma G."/>
            <person name="Narwani T."/>
            <person name="Subramanian S."/>
        </authorList>
    </citation>
    <scope>NUCLEOTIDE SEQUENCE [LARGE SCALE GENOMIC DNA]</scope>
    <source>
        <strain evidence="2">mixupus</strain>
    </source>
</reference>
<name>A0A0H4WNV2_9BACT</name>
<dbReference type="EMBL" id="CP012109">
    <property type="protein sequence ID" value="AKQ63248.1"/>
    <property type="molecule type" value="Genomic_DNA"/>
</dbReference>
<dbReference type="AlphaFoldDB" id="A0A0H4WNV2"/>
<gene>
    <name evidence="1" type="ORF">A176_000160</name>
</gene>
<organism evidence="1 2">
    <name type="scientific">Pseudomyxococcus hansupus</name>
    <dbReference type="NCBI Taxonomy" id="1297742"/>
    <lineage>
        <taxon>Bacteria</taxon>
        <taxon>Pseudomonadati</taxon>
        <taxon>Myxococcota</taxon>
        <taxon>Myxococcia</taxon>
        <taxon>Myxococcales</taxon>
        <taxon>Cystobacterineae</taxon>
        <taxon>Myxococcaceae</taxon>
        <taxon>Pseudomyxococcus</taxon>
    </lineage>
</organism>
<sequence>MGAPCLALCRRGRAATCCKAVSTRTTLLRTDGKLQRMLGTSRRTVSSGVGA</sequence>
<proteinExistence type="predicted"/>
<protein>
    <submittedName>
        <fullName evidence="1">Uncharacterized protein</fullName>
    </submittedName>
</protein>
<evidence type="ECO:0000313" key="2">
    <source>
        <dbReference type="Proteomes" id="UP000009026"/>
    </source>
</evidence>
<dbReference type="Proteomes" id="UP000009026">
    <property type="component" value="Chromosome"/>
</dbReference>
<accession>A0A0H4WNV2</accession>
<evidence type="ECO:0000313" key="1">
    <source>
        <dbReference type="EMBL" id="AKQ63248.1"/>
    </source>
</evidence>